<evidence type="ECO:0000256" key="4">
    <source>
        <dbReference type="ARBA" id="ARBA00022989"/>
    </source>
</evidence>
<evidence type="ECO:0000256" key="3">
    <source>
        <dbReference type="ARBA" id="ARBA00022692"/>
    </source>
</evidence>
<dbReference type="GO" id="GO:0046839">
    <property type="term" value="P:phospholipid dephosphorylation"/>
    <property type="evidence" value="ECO:0007669"/>
    <property type="project" value="TreeGrafter"/>
</dbReference>
<evidence type="ECO:0000256" key="1">
    <source>
        <dbReference type="ARBA" id="ARBA00004141"/>
    </source>
</evidence>
<organism evidence="9 10">
    <name type="scientific">Obba rivulosa</name>
    <dbReference type="NCBI Taxonomy" id="1052685"/>
    <lineage>
        <taxon>Eukaryota</taxon>
        <taxon>Fungi</taxon>
        <taxon>Dikarya</taxon>
        <taxon>Basidiomycota</taxon>
        <taxon>Agaricomycotina</taxon>
        <taxon>Agaricomycetes</taxon>
        <taxon>Polyporales</taxon>
        <taxon>Gelatoporiaceae</taxon>
        <taxon>Obba</taxon>
    </lineage>
</organism>
<feature type="transmembrane region" description="Helical" evidence="7">
    <location>
        <begin position="73"/>
        <end position="96"/>
    </location>
</feature>
<dbReference type="PANTHER" id="PTHR10165">
    <property type="entry name" value="LIPID PHOSPHATE PHOSPHATASE"/>
    <property type="match status" value="1"/>
</dbReference>
<feature type="transmembrane region" description="Helical" evidence="7">
    <location>
        <begin position="108"/>
        <end position="129"/>
    </location>
</feature>
<dbReference type="SUPFAM" id="SSF48317">
    <property type="entry name" value="Acid phosphatase/Vanadium-dependent haloperoxidase"/>
    <property type="match status" value="1"/>
</dbReference>
<keyword evidence="4 7" id="KW-1133">Transmembrane helix</keyword>
<keyword evidence="5 7" id="KW-0472">Membrane</keyword>
<dbReference type="Pfam" id="PF01569">
    <property type="entry name" value="PAP2"/>
    <property type="match status" value="1"/>
</dbReference>
<accession>A0A8E2J541</accession>
<gene>
    <name evidence="9" type="ORF">OBBRIDRAFT_788692</name>
</gene>
<proteinExistence type="inferred from homology"/>
<dbReference type="InterPro" id="IPR036938">
    <property type="entry name" value="PAP2/HPO_sf"/>
</dbReference>
<dbReference type="InterPro" id="IPR000326">
    <property type="entry name" value="PAP2/HPO"/>
</dbReference>
<keyword evidence="9" id="KW-0560">Oxidoreductase</keyword>
<dbReference type="Gene3D" id="1.20.144.10">
    <property type="entry name" value="Phosphatidic acid phosphatase type 2/haloperoxidase"/>
    <property type="match status" value="1"/>
</dbReference>
<evidence type="ECO:0000259" key="8">
    <source>
        <dbReference type="SMART" id="SM00014"/>
    </source>
</evidence>
<feature type="transmembrane region" description="Helical" evidence="7">
    <location>
        <begin position="204"/>
        <end position="224"/>
    </location>
</feature>
<dbReference type="Proteomes" id="UP000250043">
    <property type="component" value="Unassembled WGS sequence"/>
</dbReference>
<reference evidence="9 10" key="1">
    <citation type="submission" date="2016-07" db="EMBL/GenBank/DDBJ databases">
        <title>Draft genome of the white-rot fungus Obba rivulosa 3A-2.</title>
        <authorList>
            <consortium name="DOE Joint Genome Institute"/>
            <person name="Miettinen O."/>
            <person name="Riley R."/>
            <person name="Acob R."/>
            <person name="Barry K."/>
            <person name="Cullen D."/>
            <person name="De Vries R."/>
            <person name="Hainaut M."/>
            <person name="Hatakka A."/>
            <person name="Henrissat B."/>
            <person name="Hilden K."/>
            <person name="Kuo R."/>
            <person name="Labutti K."/>
            <person name="Lipzen A."/>
            <person name="Makela M.R."/>
            <person name="Sandor L."/>
            <person name="Spatafora J.W."/>
            <person name="Grigoriev I.V."/>
            <person name="Hibbett D.S."/>
        </authorList>
    </citation>
    <scope>NUCLEOTIDE SEQUENCE [LARGE SCALE GENOMIC DNA]</scope>
    <source>
        <strain evidence="9 10">3A-2</strain>
    </source>
</reference>
<feature type="compositionally biased region" description="Basic and acidic residues" evidence="6">
    <location>
        <begin position="319"/>
        <end position="332"/>
    </location>
</feature>
<feature type="transmembrane region" description="Helical" evidence="7">
    <location>
        <begin position="236"/>
        <end position="255"/>
    </location>
</feature>
<keyword evidence="9" id="KW-0575">Peroxidase</keyword>
<dbReference type="PANTHER" id="PTHR10165:SF35">
    <property type="entry name" value="RE23632P"/>
    <property type="match status" value="1"/>
</dbReference>
<feature type="region of interest" description="Disordered" evidence="6">
    <location>
        <begin position="319"/>
        <end position="344"/>
    </location>
</feature>
<dbReference type="SMART" id="SM00014">
    <property type="entry name" value="acidPPc"/>
    <property type="match status" value="1"/>
</dbReference>
<comment type="subcellular location">
    <subcellularLocation>
        <location evidence="1">Membrane</location>
        <topology evidence="1">Multi-pass membrane protein</topology>
    </subcellularLocation>
</comment>
<dbReference type="GO" id="GO:0016020">
    <property type="term" value="C:membrane"/>
    <property type="evidence" value="ECO:0007669"/>
    <property type="project" value="UniProtKB-SubCell"/>
</dbReference>
<dbReference type="GO" id="GO:0004601">
    <property type="term" value="F:peroxidase activity"/>
    <property type="evidence" value="ECO:0007669"/>
    <property type="project" value="UniProtKB-KW"/>
</dbReference>
<protein>
    <submittedName>
        <fullName evidence="9">Acid phosphatase/Vanadium-dependent haloperoxidase</fullName>
    </submittedName>
</protein>
<dbReference type="GO" id="GO:0008195">
    <property type="term" value="F:phosphatidate phosphatase activity"/>
    <property type="evidence" value="ECO:0007669"/>
    <property type="project" value="TreeGrafter"/>
</dbReference>
<dbReference type="InterPro" id="IPR043216">
    <property type="entry name" value="PAP-like"/>
</dbReference>
<keyword evidence="10" id="KW-1185">Reference proteome</keyword>
<evidence type="ECO:0000256" key="7">
    <source>
        <dbReference type="SAM" id="Phobius"/>
    </source>
</evidence>
<dbReference type="GO" id="GO:0006644">
    <property type="term" value="P:phospholipid metabolic process"/>
    <property type="evidence" value="ECO:0007669"/>
    <property type="project" value="InterPro"/>
</dbReference>
<dbReference type="CDD" id="cd03390">
    <property type="entry name" value="PAP2_containing_1_like"/>
    <property type="match status" value="1"/>
</dbReference>
<evidence type="ECO:0000313" key="10">
    <source>
        <dbReference type="Proteomes" id="UP000250043"/>
    </source>
</evidence>
<sequence>MALNIFSLDFGHRHPKMDSRRRRQLIISYAPDWVVTIGLSVLFLALGTLPGFKREFSLDDKTIYYPFAEHERVPPVALFMICLVSPLILQAIINALTVCSWWDLHTSYLGLILSLGITGTITQFIKLTAGRPRPDLIARCMPMTAADPPLGLSTVSICTQTDSHIIDDGWRSFPSGHSSLSFAGLGFLAFYLAGKLHLFDNKGYAIKAWITLVPLSAAALVAVSRTMDNRHHWEDVLAAAILGMVVAWFAYRQYYPSLSSELSHRPYSPRIKRDEQLLPTLSHHLVGAEQLMPEDDDQTRYRDRDFSDDVELPYQTLLREHGPSNNQWKDHTGSQVAGAPYSQG</sequence>
<feature type="domain" description="Phosphatidic acid phosphatase type 2/haloperoxidase" evidence="8">
    <location>
        <begin position="109"/>
        <end position="251"/>
    </location>
</feature>
<dbReference type="EMBL" id="KV722339">
    <property type="protein sequence ID" value="OCH94952.1"/>
    <property type="molecule type" value="Genomic_DNA"/>
</dbReference>
<name>A0A8E2J541_9APHY</name>
<feature type="transmembrane region" description="Helical" evidence="7">
    <location>
        <begin position="180"/>
        <end position="198"/>
    </location>
</feature>
<evidence type="ECO:0000256" key="2">
    <source>
        <dbReference type="ARBA" id="ARBA00008816"/>
    </source>
</evidence>
<evidence type="ECO:0000256" key="5">
    <source>
        <dbReference type="ARBA" id="ARBA00023136"/>
    </source>
</evidence>
<evidence type="ECO:0000256" key="6">
    <source>
        <dbReference type="SAM" id="MobiDB-lite"/>
    </source>
</evidence>
<comment type="similarity">
    <text evidence="2">Belongs to the PA-phosphatase related phosphoesterase family.</text>
</comment>
<dbReference type="OrthoDB" id="8907274at2759"/>
<keyword evidence="3 7" id="KW-0812">Transmembrane</keyword>
<dbReference type="FunFam" id="1.20.144.10:FF:000017">
    <property type="entry name" value="Diacylglycerol pyrophosphate phosphatase 1"/>
    <property type="match status" value="1"/>
</dbReference>
<feature type="transmembrane region" description="Helical" evidence="7">
    <location>
        <begin position="33"/>
        <end position="52"/>
    </location>
</feature>
<evidence type="ECO:0000313" key="9">
    <source>
        <dbReference type="EMBL" id="OCH94952.1"/>
    </source>
</evidence>
<dbReference type="AlphaFoldDB" id="A0A8E2J541"/>